<name>A0AB33ISV8_9BACT</name>
<accession>A0AB33ISV8</accession>
<dbReference type="EMBL" id="AP035785">
    <property type="protein sequence ID" value="BFO70324.1"/>
    <property type="molecule type" value="Genomic_DNA"/>
</dbReference>
<gene>
    <name evidence="1" type="ORF">GTC17253_02900</name>
</gene>
<proteinExistence type="predicted"/>
<protein>
    <submittedName>
        <fullName evidence="1">Uncharacterized protein</fullName>
    </submittedName>
</protein>
<sequence>MGYDTEILRVLAEAGKEGLSVRKIARHVLNACNSLFDPVEYGVVHAYVQQYLVKNAKMTNGLVERTETRGRYRLNLNNTGSQQLMLQFCEESAEEVELDSQPKDQSLSLF</sequence>
<organism evidence="1">
    <name type="scientific">Prevotella sp. GTC17253</name>
    <dbReference type="NCBI Taxonomy" id="3236793"/>
    <lineage>
        <taxon>Bacteria</taxon>
        <taxon>Pseudomonadati</taxon>
        <taxon>Bacteroidota</taxon>
        <taxon>Bacteroidia</taxon>
        <taxon>Bacteroidales</taxon>
        <taxon>Prevotellaceae</taxon>
        <taxon>Prevotella</taxon>
    </lineage>
</organism>
<reference evidence="1" key="1">
    <citation type="submission" date="2024-07" db="EMBL/GenBank/DDBJ databases">
        <title>Complete genome sequence of Prevotella sp. YM-2024 GTC17253.</title>
        <authorList>
            <person name="Hayashi M."/>
            <person name="Muto Y."/>
            <person name="Tanaka K."/>
            <person name="Niwa H."/>
        </authorList>
    </citation>
    <scope>NUCLEOTIDE SEQUENCE</scope>
    <source>
        <strain evidence="1">GTC17253</strain>
    </source>
</reference>
<evidence type="ECO:0000313" key="1">
    <source>
        <dbReference type="EMBL" id="BFO70324.1"/>
    </source>
</evidence>
<dbReference type="AlphaFoldDB" id="A0AB33ISV8"/>